<evidence type="ECO:0000256" key="1">
    <source>
        <dbReference type="SAM" id="MobiDB-lite"/>
    </source>
</evidence>
<keyword evidence="3" id="KW-1185">Reference proteome</keyword>
<dbReference type="Proteomes" id="UP001370100">
    <property type="component" value="Unassembled WGS sequence"/>
</dbReference>
<evidence type="ECO:0000313" key="3">
    <source>
        <dbReference type="Proteomes" id="UP001370100"/>
    </source>
</evidence>
<dbReference type="RefSeq" id="WP_337712647.1">
    <property type="nucleotide sequence ID" value="NZ_JBBEGL010000002.1"/>
</dbReference>
<name>A0ABU8N184_9PSEU</name>
<comment type="caution">
    <text evidence="2">The sequence shown here is derived from an EMBL/GenBank/DDBJ whole genome shotgun (WGS) entry which is preliminary data.</text>
</comment>
<dbReference type="EMBL" id="JBBEGL010000002">
    <property type="protein sequence ID" value="MEJ2886159.1"/>
    <property type="molecule type" value="Genomic_DNA"/>
</dbReference>
<sequence>MVAVTHSVVDTIGNQPAVIEAIRVRLVSGATSPVVYRATDGAQVRVDERQVLATNANSWSVDLIRQSELRPLGSRYEVDQFLVIPGFDERQVSTLAFTVPDGAGPFRLVDCLVSGSVGTPIVASLNPRKSYDPAIQYNRLDVVAYQSKSYVALGTSTGQTPPVSGANDYWQLLGAVEAQNGTSPDASTGTKGVQRIRAGTADAPLYPWEYVTGAPVGGDLPEATTTARTSALGTPANLLGKINRYDTSGAAISQTLPAATVGAVAAFGWDAADQNQTRKLTLAAASGEFIGTGSVASFDVPFLGELIVLHCTTAGRWRISGGYIRQTSLDRRYARRALFHDDFAGKADGALPSTSDSGHEWYAYPANGTSFFAPIISSGAMTLNPSGAPGTWASYSNVDFTETITRLGAEFETGPFTTPNGSLGIILWGEHFVGGGAGTTTPCHFGITPNGWTWYTKAPGLNGGALTKTAEGNLSVPLVAGTRYRVDILLDRVTSQAFLFLPDGTIVTVTDPAIAAVEGKVVCYEPFGNAAATDPKFRVRRVWADGAPAAQAPPQDGTDLMRLVDLYAAIQRLGGPNIQVFTSSGTWTKPAGRTMVEVIASGGGQGGASGRRGAAGTVRGGGAGGPGGGRSLGRYRASDLPSTVNVTVGAGGAGAAAVTTDDTDGASGSLGGVSTFGAYLTARAATVSAGGGTTAGGTAANGGTGTFQGGVSGVGGSTAAAVVAAVSTSGSGGGGGGGGVSAANAGNAGATGYGPADGSVTSYAGGAGTGANGTAAATQPAGVGGPGGGGGGGNASGAGGTGGAGGFPGGGGGGGGASVNGSASGAGGAGAAGVVLVIST</sequence>
<protein>
    <submittedName>
        <fullName evidence="2">Uncharacterized protein</fullName>
    </submittedName>
</protein>
<feature type="region of interest" description="Disordered" evidence="1">
    <location>
        <begin position="602"/>
        <end position="631"/>
    </location>
</feature>
<evidence type="ECO:0000313" key="2">
    <source>
        <dbReference type="EMBL" id="MEJ2886159.1"/>
    </source>
</evidence>
<proteinExistence type="predicted"/>
<reference evidence="2 3" key="1">
    <citation type="submission" date="2024-03" db="EMBL/GenBank/DDBJ databases">
        <title>Actinomycetospora sp. OC33-EN06, a novel actinomycete isolated from wild orchid (Aerides multiflora).</title>
        <authorList>
            <person name="Suriyachadkun C."/>
        </authorList>
    </citation>
    <scope>NUCLEOTIDE SEQUENCE [LARGE SCALE GENOMIC DNA]</scope>
    <source>
        <strain evidence="2 3">OC33-EN06</strain>
    </source>
</reference>
<accession>A0ABU8N184</accession>
<gene>
    <name evidence="2" type="ORF">WCD41_06820</name>
</gene>
<feature type="compositionally biased region" description="Gly residues" evidence="1">
    <location>
        <begin position="618"/>
        <end position="631"/>
    </location>
</feature>
<organism evidence="2 3">
    <name type="scientific">Actinomycetospora aeridis</name>
    <dbReference type="NCBI Taxonomy" id="3129231"/>
    <lineage>
        <taxon>Bacteria</taxon>
        <taxon>Bacillati</taxon>
        <taxon>Actinomycetota</taxon>
        <taxon>Actinomycetes</taxon>
        <taxon>Pseudonocardiales</taxon>
        <taxon>Pseudonocardiaceae</taxon>
        <taxon>Actinomycetospora</taxon>
    </lineage>
</organism>